<gene>
    <name evidence="2" type="ORF">G7Y89_g6183</name>
</gene>
<name>A0A8H4W394_9HELO</name>
<evidence type="ECO:0000313" key="2">
    <source>
        <dbReference type="EMBL" id="KAF4631946.1"/>
    </source>
</evidence>
<feature type="compositionally biased region" description="Polar residues" evidence="1">
    <location>
        <begin position="237"/>
        <end position="249"/>
    </location>
</feature>
<comment type="caution">
    <text evidence="2">The sequence shown here is derived from an EMBL/GenBank/DDBJ whole genome shotgun (WGS) entry which is preliminary data.</text>
</comment>
<sequence length="555" mass="61370">MPPPTQVSPAHGSSGNFKSSAIKCEVEGCKNVPMTASREGRIICKHHENLERIAKQKSYSGPPPVSHRPISKAKLYSIKPEDKQYLKSDGNQGMKRKRVAPVKRTVSSGSNADDTNMPDFQRAAEVRKEPPLLPSLSARKTVQHPKPRRNRETSGLEASMSSAIPIQNRAPSPPRFNFASSIPPPSHPGLTKSNSDNLLPDIFREMRSQLQEDGPPSPEAVDATTDHVASGAFAPPVTNNQTIPLSSLLPSKGTYKSPYTRVGDKPVTESAQPSVSSQEDDHTLNDIGEDENLPNVESLSIDPSKKKASPTKDLQSPTPESPQKMATAGSSGNTSDEEETLTNIPRDGDASHISNAGSANPNPDDPNYDPDLDPNYGFLGPLPHPQSLEAKRRIRALTFDPTELDMYLAKSREPKPRLPPSAAELLHTQIWGHIDPRKAWPKKHDPEWLEAKRQEIEARPKRKENFGKVVTEQNLKERSENGYIVRQPKGGVSEEAKQLYLRLEEITGVKNLETDFDLTYRNGVHVFVEKEVVYDSDGNVVRRKKKSELRTVPIQ</sequence>
<protein>
    <submittedName>
        <fullName evidence="2">Uncharacterized protein</fullName>
    </submittedName>
</protein>
<feature type="compositionally biased region" description="Polar residues" evidence="1">
    <location>
        <begin position="105"/>
        <end position="114"/>
    </location>
</feature>
<accession>A0A8H4W394</accession>
<dbReference type="AlphaFoldDB" id="A0A8H4W394"/>
<organism evidence="2 3">
    <name type="scientific">Cudoniella acicularis</name>
    <dbReference type="NCBI Taxonomy" id="354080"/>
    <lineage>
        <taxon>Eukaryota</taxon>
        <taxon>Fungi</taxon>
        <taxon>Dikarya</taxon>
        <taxon>Ascomycota</taxon>
        <taxon>Pezizomycotina</taxon>
        <taxon>Leotiomycetes</taxon>
        <taxon>Helotiales</taxon>
        <taxon>Tricladiaceae</taxon>
        <taxon>Cudoniella</taxon>
    </lineage>
</organism>
<dbReference type="OrthoDB" id="3539251at2759"/>
<dbReference type="EMBL" id="JAAMPI010000395">
    <property type="protein sequence ID" value="KAF4631946.1"/>
    <property type="molecule type" value="Genomic_DNA"/>
</dbReference>
<keyword evidence="3" id="KW-1185">Reference proteome</keyword>
<feature type="region of interest" description="Disordered" evidence="1">
    <location>
        <begin position="54"/>
        <end position="384"/>
    </location>
</feature>
<reference evidence="2 3" key="1">
    <citation type="submission" date="2020-03" db="EMBL/GenBank/DDBJ databases">
        <title>Draft Genome Sequence of Cudoniella acicularis.</title>
        <authorList>
            <person name="Buettner E."/>
            <person name="Kellner H."/>
        </authorList>
    </citation>
    <scope>NUCLEOTIDE SEQUENCE [LARGE SCALE GENOMIC DNA]</scope>
    <source>
        <strain evidence="2 3">DSM 108380</strain>
    </source>
</reference>
<evidence type="ECO:0000256" key="1">
    <source>
        <dbReference type="SAM" id="MobiDB-lite"/>
    </source>
</evidence>
<dbReference type="Proteomes" id="UP000566819">
    <property type="component" value="Unassembled WGS sequence"/>
</dbReference>
<proteinExistence type="predicted"/>
<evidence type="ECO:0000313" key="3">
    <source>
        <dbReference type="Proteomes" id="UP000566819"/>
    </source>
</evidence>